<dbReference type="GO" id="GO:0007283">
    <property type="term" value="P:spermatogenesis"/>
    <property type="evidence" value="ECO:0007669"/>
    <property type="project" value="UniProtKB-KW"/>
</dbReference>
<keyword evidence="4" id="KW-0547">Nucleotide-binding</keyword>
<feature type="compositionally biased region" description="Basic and acidic residues" evidence="13">
    <location>
        <begin position="57"/>
        <end position="66"/>
    </location>
</feature>
<dbReference type="GO" id="GO:0003724">
    <property type="term" value="F:RNA helicase activity"/>
    <property type="evidence" value="ECO:0007669"/>
    <property type="project" value="UniProtKB-EC"/>
</dbReference>
<evidence type="ECO:0000256" key="12">
    <source>
        <dbReference type="ARBA" id="ARBA00047984"/>
    </source>
</evidence>
<feature type="compositionally biased region" description="Polar residues" evidence="13">
    <location>
        <begin position="252"/>
        <end position="263"/>
    </location>
</feature>
<sequence length="1738" mass="195050">MKWPKEDEEEVAVDLAKLLVMCDFAKFATELLGRMKGRSGEENSEEDTVSNESEFATESREDFQGSSKLEFKTGKKLVSRSRGLTRMICHKSGSSSSTSNLESSAEGLDTSFQSSDRGRGLMSMLDFLKCGTSTPLSVGSSSADLQLSLSNEKSGRSPKTKLSELSGEAECSELDAASTLCLEEIPVPASSGQRSLTKGLFPTQNEEISASNKSNLSSSEKKSDGKQSLVDEICLVDSSAIKTVPECSVKVSPQNDENFTGKSGQKEELKVESPGGRGLCLKLSISGLSDVKGVSKISDSKESHILTKNSESMQNEKCKKEVIGMHENNRKTINYSARKVNSHLNASFISDSRDVWDREEMGDVEEELTISLREKILPEGPCIAKLFRIFIAGESHVAEEEVVVNENMVDAILNSYIVNVLNDLDMRATRLQAYAWPAITRGTSAIIVGGKRSGKTHGYIVPLISVILDSWLHISRRLSQGIGAVLVIVCKDWRNAKYAADSLVRFLPAKMSLKVITAWGGCGNEEVIDTNSQLLGGCDILVTTAPCLVRLLTGKTTEFAKADEEGGTKAFTSLARCCYLVFDDVDSILENCAVEVKQILTYWGEGKSKSDRRDFEQQLLLVASSWTKLLNSLTQTVTPLLEPIIIVADPWEAVIATRVCTFVHKVEKIGTEQDKLVELLQDNRHGRILVFMGDDNQGRNLKILLDAVAVYSLIVTSCTTMWVMKSIVQEWHSIANVVLIVCQEASSLLLMYELANADLIIHADIPNSIGNFKMRYAFMVNNFSKDLNQDTINCESHILLSKESVKRLPPLVFEIERAGKIPRELQHVASKIMTTCNQDDALCYYLKAYGKCCIGYSCGFRHRIQKFDAESVIPRKGEVTFSVVKVINASRYLVRLLSFREKAGVPEFDLRDHYLRLFMAIQQYFADPENCEQLISIEPRMLCAVKCKEKWARGQIVEVDYSRHIAMSVVFLLDEGSDVTVEQNSLYILPNHLALMPPLIVEVYLCRVQPLDFDREWTFHASKYIDDIFSSNINKSTFVGQIELALGSTLWLSPVTELAQAGKSKVKMESLRSRLISNGFGISNIAHMEKLKEICKEADISLEPEDLSCELFKTTVERALDLLKDTEQIAESSKLSELNEQNSTKNQPRMNKACTRSLEQVDSVEEDEDINNDLEKIGNLNINAEKSVSPKSEAIGTHLLQETLPLDTDVEVGVAEIESPDWFFIQRADNYERLDELELKVQEITKHWLTDNKESLHENCLKWEEHPCVEASRYCLAKFSDGNYYRGWVDRVTPDNTCKVFFVDHGETLIVPSSQVQSCPSYLLDLLPAQAIPCCLASFTYPTTKLKDVKRTMEKLADSVDTWIAKVLETVESEDGKMYRVELTDNSVEPPRQMSRELMNAHQSLKKNYREKQDREDIEDKNHVESTGLLNASCLDKEEAMTFLQNLPNFKELSKAIRNNNAEKKVQEETVADLQNSYDLPGVLQTYNTLDKSACSSSKQEVESGKNENAKEKELTHHRKTEKAFDSSPENAFNQNHKNFHKAHMQQESTKPYGKAKPSKADTDLFNQLCLLVPPLEAVKSITRRLYPETTWSQTDSLVVINIHVPGVEHYKCRFSRNHLAFMTVVREKFYVIEETLANEIETDSCSLKLKGMTVHIYLTKKSKCTWLLLFAEKMKRPWLKMAYQGSSLDDEKSSVSALRKSWTDLQIDENSYGGYPAGMSDSSADSQSDEDMDDLIT</sequence>
<dbReference type="SUPFAM" id="SSF52540">
    <property type="entry name" value="P-loop containing nucleoside triphosphate hydrolases"/>
    <property type="match status" value="1"/>
</dbReference>
<keyword evidence="17" id="KW-1185">Reference proteome</keyword>
<dbReference type="InterPro" id="IPR035437">
    <property type="entry name" value="SNase_OB-fold_sf"/>
</dbReference>
<feature type="region of interest" description="Disordered" evidence="13">
    <location>
        <begin position="36"/>
        <end position="66"/>
    </location>
</feature>
<reference evidence="16 17" key="1">
    <citation type="submission" date="2018-04" db="EMBL/GenBank/DDBJ databases">
        <authorList>
            <person name="Zhang X."/>
            <person name="Yuan J."/>
            <person name="Li F."/>
            <person name="Xiang J."/>
        </authorList>
    </citation>
    <scope>NUCLEOTIDE SEQUENCE [LARGE SCALE GENOMIC DNA]</scope>
    <source>
        <tissue evidence="16">Muscle</tissue>
    </source>
</reference>
<evidence type="ECO:0000256" key="10">
    <source>
        <dbReference type="ARBA" id="ARBA00023158"/>
    </source>
</evidence>
<dbReference type="PANTHER" id="PTHR22655">
    <property type="entry name" value="ATP-DEPENDENT RNA HELICASE TDRD12-RELATED"/>
    <property type="match status" value="1"/>
</dbReference>
<feature type="region of interest" description="Disordered" evidence="13">
    <location>
        <begin position="1131"/>
        <end position="1151"/>
    </location>
</feature>
<dbReference type="GO" id="GO:0005524">
    <property type="term" value="F:ATP binding"/>
    <property type="evidence" value="ECO:0007669"/>
    <property type="project" value="UniProtKB-KW"/>
</dbReference>
<evidence type="ECO:0000256" key="4">
    <source>
        <dbReference type="ARBA" id="ARBA00022741"/>
    </source>
</evidence>
<keyword evidence="9" id="KW-0744">Spermatogenesis</keyword>
<keyword evidence="11" id="KW-0469">Meiosis</keyword>
<feature type="region of interest" description="Disordered" evidence="13">
    <location>
        <begin position="252"/>
        <end position="271"/>
    </location>
</feature>
<keyword evidence="6" id="KW-0378">Hydrolase</keyword>
<evidence type="ECO:0000256" key="9">
    <source>
        <dbReference type="ARBA" id="ARBA00022871"/>
    </source>
</evidence>
<keyword evidence="2" id="KW-0217">Developmental protein</keyword>
<evidence type="ECO:0000256" key="5">
    <source>
        <dbReference type="ARBA" id="ARBA00022782"/>
    </source>
</evidence>
<feature type="compositionally biased region" description="Basic and acidic residues" evidence="13">
    <location>
        <begin position="1500"/>
        <end position="1515"/>
    </location>
</feature>
<dbReference type="STRING" id="6689.A0A3R7PUJ1"/>
<dbReference type="Pfam" id="PF00270">
    <property type="entry name" value="DEAD"/>
    <property type="match status" value="1"/>
</dbReference>
<evidence type="ECO:0000256" key="3">
    <source>
        <dbReference type="ARBA" id="ARBA00022737"/>
    </source>
</evidence>
<evidence type="ECO:0000259" key="15">
    <source>
        <dbReference type="PROSITE" id="PS51203"/>
    </source>
</evidence>
<keyword evidence="5" id="KW-0221">Differentiation</keyword>
<evidence type="ECO:0000256" key="8">
    <source>
        <dbReference type="ARBA" id="ARBA00022840"/>
    </source>
</evidence>
<dbReference type="PROSITE" id="PS51203">
    <property type="entry name" value="CS"/>
    <property type="match status" value="1"/>
</dbReference>
<dbReference type="GO" id="GO:0031047">
    <property type="term" value="P:regulatory ncRNA-mediated gene silencing"/>
    <property type="evidence" value="ECO:0007669"/>
    <property type="project" value="UniProtKB-KW"/>
</dbReference>
<feature type="compositionally biased region" description="Polar residues" evidence="13">
    <location>
        <begin position="190"/>
        <end position="208"/>
    </location>
</feature>
<evidence type="ECO:0000256" key="11">
    <source>
        <dbReference type="ARBA" id="ARBA00023254"/>
    </source>
</evidence>
<evidence type="ECO:0000256" key="2">
    <source>
        <dbReference type="ARBA" id="ARBA00022473"/>
    </source>
</evidence>
<keyword evidence="7" id="KW-0347">Helicase</keyword>
<evidence type="ECO:0000259" key="14">
    <source>
        <dbReference type="PROSITE" id="PS50304"/>
    </source>
</evidence>
<keyword evidence="8" id="KW-0067">ATP-binding</keyword>
<dbReference type="Gene3D" id="2.60.40.790">
    <property type="match status" value="1"/>
</dbReference>
<dbReference type="Gene3D" id="2.40.50.90">
    <property type="match status" value="1"/>
</dbReference>
<dbReference type="Gene3D" id="3.40.50.300">
    <property type="entry name" value="P-loop containing nucleotide triphosphate hydrolases"/>
    <property type="match status" value="1"/>
</dbReference>
<organism evidence="16 17">
    <name type="scientific">Penaeus vannamei</name>
    <name type="common">Whiteleg shrimp</name>
    <name type="synonym">Litopenaeus vannamei</name>
    <dbReference type="NCBI Taxonomy" id="6689"/>
    <lineage>
        <taxon>Eukaryota</taxon>
        <taxon>Metazoa</taxon>
        <taxon>Ecdysozoa</taxon>
        <taxon>Arthropoda</taxon>
        <taxon>Crustacea</taxon>
        <taxon>Multicrustacea</taxon>
        <taxon>Malacostraca</taxon>
        <taxon>Eumalacostraca</taxon>
        <taxon>Eucarida</taxon>
        <taxon>Decapoda</taxon>
        <taxon>Dendrobranchiata</taxon>
        <taxon>Penaeoidea</taxon>
        <taxon>Penaeidae</taxon>
        <taxon>Penaeus</taxon>
    </lineage>
</organism>
<feature type="compositionally biased region" description="Low complexity" evidence="13">
    <location>
        <begin position="209"/>
        <end position="218"/>
    </location>
</feature>
<evidence type="ECO:0000256" key="7">
    <source>
        <dbReference type="ARBA" id="ARBA00022806"/>
    </source>
</evidence>
<name>A0A3R7PUJ1_PENVA</name>
<gene>
    <name evidence="16" type="ORF">C7M84_023824</name>
</gene>
<dbReference type="SMART" id="SM00333">
    <property type="entry name" value="TUDOR"/>
    <property type="match status" value="2"/>
</dbReference>
<dbReference type="Gene3D" id="2.30.30.140">
    <property type="match status" value="2"/>
</dbReference>
<keyword evidence="10" id="KW-0943">RNA-mediated gene silencing</keyword>
<dbReference type="EMBL" id="QCYY01000753">
    <property type="protein sequence ID" value="ROT82995.1"/>
    <property type="molecule type" value="Genomic_DNA"/>
</dbReference>
<evidence type="ECO:0000256" key="1">
    <source>
        <dbReference type="ARBA" id="ARBA00012552"/>
    </source>
</evidence>
<comment type="catalytic activity">
    <reaction evidence="12">
        <text>ATP + H2O = ADP + phosphate + H(+)</text>
        <dbReference type="Rhea" id="RHEA:13065"/>
        <dbReference type="ChEBI" id="CHEBI:15377"/>
        <dbReference type="ChEBI" id="CHEBI:15378"/>
        <dbReference type="ChEBI" id="CHEBI:30616"/>
        <dbReference type="ChEBI" id="CHEBI:43474"/>
        <dbReference type="ChEBI" id="CHEBI:456216"/>
        <dbReference type="EC" id="3.6.4.13"/>
    </reaction>
</comment>
<protein>
    <recommendedName>
        <fullName evidence="1">RNA helicase</fullName>
        <ecNumber evidence="1">3.6.4.13</ecNumber>
    </recommendedName>
</protein>
<dbReference type="Proteomes" id="UP000283509">
    <property type="component" value="Unassembled WGS sequence"/>
</dbReference>
<dbReference type="EC" id="3.6.4.13" evidence="1"/>
<dbReference type="SUPFAM" id="SSF49764">
    <property type="entry name" value="HSP20-like chaperones"/>
    <property type="match status" value="1"/>
</dbReference>
<keyword evidence="3" id="KW-0677">Repeat</keyword>
<dbReference type="OrthoDB" id="249932at2759"/>
<evidence type="ECO:0000256" key="13">
    <source>
        <dbReference type="SAM" id="MobiDB-lite"/>
    </source>
</evidence>
<dbReference type="InterPro" id="IPR027417">
    <property type="entry name" value="P-loop_NTPase"/>
</dbReference>
<dbReference type="Pfam" id="PF04969">
    <property type="entry name" value="CS"/>
    <property type="match status" value="1"/>
</dbReference>
<comment type="caution">
    <text evidence="16">The sequence shown here is derived from an EMBL/GenBank/DDBJ whole genome shotgun (WGS) entry which is preliminary data.</text>
</comment>
<dbReference type="GO" id="GO:0003676">
    <property type="term" value="F:nucleic acid binding"/>
    <property type="evidence" value="ECO:0007669"/>
    <property type="project" value="InterPro"/>
</dbReference>
<feature type="region of interest" description="Disordered" evidence="13">
    <location>
        <begin position="1497"/>
        <end position="1530"/>
    </location>
</feature>
<dbReference type="InterPro" id="IPR002999">
    <property type="entry name" value="Tudor"/>
</dbReference>
<feature type="compositionally biased region" description="Polar residues" evidence="13">
    <location>
        <begin position="1131"/>
        <end position="1149"/>
    </location>
</feature>
<feature type="compositionally biased region" description="Acidic residues" evidence="13">
    <location>
        <begin position="1728"/>
        <end position="1738"/>
    </location>
</feature>
<dbReference type="PROSITE" id="PS50304">
    <property type="entry name" value="TUDOR"/>
    <property type="match status" value="1"/>
</dbReference>
<feature type="domain" description="CS" evidence="15">
    <location>
        <begin position="1585"/>
        <end position="1671"/>
    </location>
</feature>
<dbReference type="CDD" id="cd20435">
    <property type="entry name" value="Tudor_TDRD12_rpt2"/>
    <property type="match status" value="1"/>
</dbReference>
<dbReference type="GO" id="GO:0016787">
    <property type="term" value="F:hydrolase activity"/>
    <property type="evidence" value="ECO:0007669"/>
    <property type="project" value="UniProtKB-KW"/>
</dbReference>
<dbReference type="InterPro" id="IPR008978">
    <property type="entry name" value="HSP20-like_chaperone"/>
</dbReference>
<evidence type="ECO:0000313" key="17">
    <source>
        <dbReference type="Proteomes" id="UP000283509"/>
    </source>
</evidence>
<feature type="region of interest" description="Disordered" evidence="13">
    <location>
        <begin position="190"/>
        <end position="224"/>
    </location>
</feature>
<reference evidence="16 17" key="2">
    <citation type="submission" date="2019-01" db="EMBL/GenBank/DDBJ databases">
        <title>The decoding of complex shrimp genome reveals the adaptation for benthos swimmer, frequently molting mechanism and breeding impact on genome.</title>
        <authorList>
            <person name="Sun Y."/>
            <person name="Gao Y."/>
            <person name="Yu Y."/>
        </authorList>
    </citation>
    <scope>NUCLEOTIDE SEQUENCE [LARGE SCALE GENOMIC DNA]</scope>
    <source>
        <tissue evidence="16">Muscle</tissue>
    </source>
</reference>
<feature type="region of interest" description="Disordered" evidence="13">
    <location>
        <begin position="89"/>
        <end position="115"/>
    </location>
</feature>
<accession>A0A3R7PUJ1</accession>
<feature type="domain" description="Tudor" evidence="14">
    <location>
        <begin position="1268"/>
        <end position="1326"/>
    </location>
</feature>
<evidence type="ECO:0000313" key="16">
    <source>
        <dbReference type="EMBL" id="ROT82995.1"/>
    </source>
</evidence>
<dbReference type="InterPro" id="IPR011545">
    <property type="entry name" value="DEAD/DEAH_box_helicase_dom"/>
</dbReference>
<dbReference type="SUPFAM" id="SSF63748">
    <property type="entry name" value="Tudor/PWWP/MBT"/>
    <property type="match status" value="2"/>
</dbReference>
<dbReference type="GO" id="GO:0005737">
    <property type="term" value="C:cytoplasm"/>
    <property type="evidence" value="ECO:0007669"/>
    <property type="project" value="UniProtKB-ARBA"/>
</dbReference>
<dbReference type="Pfam" id="PF00567">
    <property type="entry name" value="TUDOR"/>
    <property type="match status" value="2"/>
</dbReference>
<dbReference type="PANTHER" id="PTHR22655:SF2">
    <property type="entry name" value="ATP-DEPENDENT RNA HELICASE TDRD12-RELATED"/>
    <property type="match status" value="1"/>
</dbReference>
<feature type="region of interest" description="Disordered" evidence="13">
    <location>
        <begin position="1714"/>
        <end position="1738"/>
    </location>
</feature>
<dbReference type="InterPro" id="IPR007052">
    <property type="entry name" value="CS_dom"/>
</dbReference>
<proteinExistence type="predicted"/>
<dbReference type="GO" id="GO:0051321">
    <property type="term" value="P:meiotic cell cycle"/>
    <property type="evidence" value="ECO:0007669"/>
    <property type="project" value="UniProtKB-KW"/>
</dbReference>
<dbReference type="CDD" id="cd06463">
    <property type="entry name" value="p23_like"/>
    <property type="match status" value="1"/>
</dbReference>
<dbReference type="GO" id="GO:0042078">
    <property type="term" value="P:germ-line stem cell division"/>
    <property type="evidence" value="ECO:0007669"/>
    <property type="project" value="TreeGrafter"/>
</dbReference>
<evidence type="ECO:0000256" key="6">
    <source>
        <dbReference type="ARBA" id="ARBA00022801"/>
    </source>
</evidence>
<feature type="compositionally biased region" description="Low complexity" evidence="13">
    <location>
        <begin position="92"/>
        <end position="104"/>
    </location>
</feature>